<dbReference type="InterPro" id="IPR051690">
    <property type="entry name" value="PseI-like"/>
</dbReference>
<dbReference type="Pfam" id="PF03102">
    <property type="entry name" value="NeuB"/>
    <property type="match status" value="1"/>
</dbReference>
<protein>
    <recommendedName>
        <fullName evidence="1">PseI/NeuA/B-like domain-containing protein</fullName>
    </recommendedName>
</protein>
<dbReference type="GO" id="GO:0016051">
    <property type="term" value="P:carbohydrate biosynthetic process"/>
    <property type="evidence" value="ECO:0007669"/>
    <property type="project" value="InterPro"/>
</dbReference>
<dbReference type="PANTHER" id="PTHR42966:SF1">
    <property type="entry name" value="SIALIC ACID SYNTHASE"/>
    <property type="match status" value="1"/>
</dbReference>
<dbReference type="InterPro" id="IPR013785">
    <property type="entry name" value="Aldolase_TIM"/>
</dbReference>
<name>A0A0F9S9W9_9ZZZZ</name>
<dbReference type="EMBL" id="LAZR01000740">
    <property type="protein sequence ID" value="KKN59087.1"/>
    <property type="molecule type" value="Genomic_DNA"/>
</dbReference>
<evidence type="ECO:0000313" key="2">
    <source>
        <dbReference type="EMBL" id="KKN59087.1"/>
    </source>
</evidence>
<dbReference type="SUPFAM" id="SSF51569">
    <property type="entry name" value="Aldolase"/>
    <property type="match status" value="1"/>
</dbReference>
<evidence type="ECO:0000259" key="1">
    <source>
        <dbReference type="Pfam" id="PF03102"/>
    </source>
</evidence>
<dbReference type="GO" id="GO:0047444">
    <property type="term" value="F:N-acylneuraminate-9-phosphate synthase activity"/>
    <property type="evidence" value="ECO:0007669"/>
    <property type="project" value="TreeGrafter"/>
</dbReference>
<organism evidence="2">
    <name type="scientific">marine sediment metagenome</name>
    <dbReference type="NCBI Taxonomy" id="412755"/>
    <lineage>
        <taxon>unclassified sequences</taxon>
        <taxon>metagenomes</taxon>
        <taxon>ecological metagenomes</taxon>
    </lineage>
</organism>
<feature type="domain" description="PseI/NeuA/B-like" evidence="1">
    <location>
        <begin position="41"/>
        <end position="266"/>
    </location>
</feature>
<comment type="caution">
    <text evidence="2">The sequence shown here is derived from an EMBL/GenBank/DDBJ whole genome shotgun (WGS) entry which is preliminary data.</text>
</comment>
<accession>A0A0F9S9W9</accession>
<dbReference type="Gene3D" id="3.20.20.70">
    <property type="entry name" value="Aldolase class I"/>
    <property type="match status" value="1"/>
</dbReference>
<gene>
    <name evidence="2" type="ORF">LCGC14_0545670</name>
</gene>
<dbReference type="AlphaFoldDB" id="A0A0F9S9W9"/>
<proteinExistence type="predicted"/>
<dbReference type="InterPro" id="IPR013132">
    <property type="entry name" value="PseI/NeuA/B-like_N"/>
</dbReference>
<sequence>MQTIITADCCINHNGQFSQLIDLLNMIVKVNEFTGETVLFKLQKRNPEVYSDKPYQSWLLNREVPYKVHKASLEFTLQQYKDFDSIAKQKNVEWYVSVFDSDSFELMADNFDFKYWKIASPVTAELPELAVDITRQPGLKFVSTGMCSVEELDYVVNRILMASPQDDIMLMHCVSMYPTPANKVNLKSIDWLKNRYGLKVGLSSHDTGVALSVCAVAMGAEAIEKHITLDRGLPGPDHGLSLELKGLETLVRHISDLELALGEEKKVFYEEERFVRDKVRVTNRR</sequence>
<reference evidence="2" key="1">
    <citation type="journal article" date="2015" name="Nature">
        <title>Complex archaea that bridge the gap between prokaryotes and eukaryotes.</title>
        <authorList>
            <person name="Spang A."/>
            <person name="Saw J.H."/>
            <person name="Jorgensen S.L."/>
            <person name="Zaremba-Niedzwiedzka K."/>
            <person name="Martijn J."/>
            <person name="Lind A.E."/>
            <person name="van Eijk R."/>
            <person name="Schleper C."/>
            <person name="Guy L."/>
            <person name="Ettema T.J."/>
        </authorList>
    </citation>
    <scope>NUCLEOTIDE SEQUENCE</scope>
</reference>
<dbReference type="PANTHER" id="PTHR42966">
    <property type="entry name" value="N-ACETYLNEURAMINATE SYNTHASE"/>
    <property type="match status" value="1"/>
</dbReference>